<dbReference type="Gene3D" id="1.10.10.60">
    <property type="entry name" value="Homeodomain-like"/>
    <property type="match status" value="1"/>
</dbReference>
<dbReference type="Pfam" id="PF09209">
    <property type="entry name" value="CecR_C"/>
    <property type="match status" value="1"/>
</dbReference>
<protein>
    <submittedName>
        <fullName evidence="6">TetR/AcrR family transcriptional regulator</fullName>
    </submittedName>
</protein>
<dbReference type="InterPro" id="IPR009057">
    <property type="entry name" value="Homeodomain-like_sf"/>
</dbReference>
<proteinExistence type="predicted"/>
<dbReference type="InterPro" id="IPR036271">
    <property type="entry name" value="Tet_transcr_reg_TetR-rel_C_sf"/>
</dbReference>
<dbReference type="Gene3D" id="1.10.357.10">
    <property type="entry name" value="Tetracycline Repressor, domain 2"/>
    <property type="match status" value="1"/>
</dbReference>
<keyword evidence="2 4" id="KW-0238">DNA-binding</keyword>
<dbReference type="PANTHER" id="PTHR30055:SF234">
    <property type="entry name" value="HTH-TYPE TRANSCRIPTIONAL REGULATOR BETI"/>
    <property type="match status" value="1"/>
</dbReference>
<evidence type="ECO:0000256" key="2">
    <source>
        <dbReference type="ARBA" id="ARBA00023125"/>
    </source>
</evidence>
<dbReference type="InterPro" id="IPR001647">
    <property type="entry name" value="HTH_TetR"/>
</dbReference>
<gene>
    <name evidence="6" type="ORF">ENJ40_03690</name>
</gene>
<evidence type="ECO:0000256" key="3">
    <source>
        <dbReference type="ARBA" id="ARBA00023163"/>
    </source>
</evidence>
<dbReference type="InterPro" id="IPR015292">
    <property type="entry name" value="Tscrpt_reg_YbiH_C"/>
</dbReference>
<dbReference type="PROSITE" id="PS50977">
    <property type="entry name" value="HTH_TETR_2"/>
    <property type="match status" value="1"/>
</dbReference>
<dbReference type="AlphaFoldDB" id="A0A7C3CPE1"/>
<comment type="caution">
    <text evidence="6">The sequence shown here is derived from an EMBL/GenBank/DDBJ whole genome shotgun (WGS) entry which is preliminary data.</text>
</comment>
<dbReference type="Pfam" id="PF00440">
    <property type="entry name" value="TetR_N"/>
    <property type="match status" value="1"/>
</dbReference>
<name>A0A7C3CPE1_9BACT</name>
<dbReference type="SUPFAM" id="SSF46689">
    <property type="entry name" value="Homeodomain-like"/>
    <property type="match status" value="1"/>
</dbReference>
<feature type="domain" description="HTH tetR-type" evidence="5">
    <location>
        <begin position="3"/>
        <end position="63"/>
    </location>
</feature>
<dbReference type="Proteomes" id="UP000886043">
    <property type="component" value="Unassembled WGS sequence"/>
</dbReference>
<sequence length="204" mass="23890">MERDLRQRLLTVAEDLFARRGYTETRVREITSRAGCNLAAVNYHFGGKRNLYLAVIEERWVPRALRIREEFVRNLHRSPSGPEGVVEALFRAFFQSPFTERESWRHRRLLAQELAQPTEALEIMLSRGLRPLLETIRESLRDRLPPRVSERRLRLTVFSLLGQTLYFHLARPMIQNFLGEPPPEDELLRHVKNFALYGLKGLTG</sequence>
<evidence type="ECO:0000313" key="6">
    <source>
        <dbReference type="EMBL" id="HFC97549.1"/>
    </source>
</evidence>
<keyword evidence="3" id="KW-0804">Transcription</keyword>
<keyword evidence="1" id="KW-0805">Transcription regulation</keyword>
<dbReference type="PRINTS" id="PR00455">
    <property type="entry name" value="HTHTETR"/>
</dbReference>
<feature type="DNA-binding region" description="H-T-H motif" evidence="4">
    <location>
        <begin position="26"/>
        <end position="45"/>
    </location>
</feature>
<dbReference type="InterPro" id="IPR050109">
    <property type="entry name" value="HTH-type_TetR-like_transc_reg"/>
</dbReference>
<evidence type="ECO:0000256" key="4">
    <source>
        <dbReference type="PROSITE-ProRule" id="PRU00335"/>
    </source>
</evidence>
<accession>A0A7C3CPE1</accession>
<dbReference type="PANTHER" id="PTHR30055">
    <property type="entry name" value="HTH-TYPE TRANSCRIPTIONAL REGULATOR RUTR"/>
    <property type="match status" value="1"/>
</dbReference>
<dbReference type="EMBL" id="DRMH01000042">
    <property type="protein sequence ID" value="HFC97549.1"/>
    <property type="molecule type" value="Genomic_DNA"/>
</dbReference>
<organism evidence="6">
    <name type="scientific">Thermosulfurimonas dismutans</name>
    <dbReference type="NCBI Taxonomy" id="999894"/>
    <lineage>
        <taxon>Bacteria</taxon>
        <taxon>Pseudomonadati</taxon>
        <taxon>Thermodesulfobacteriota</taxon>
        <taxon>Thermodesulfobacteria</taxon>
        <taxon>Thermodesulfobacteriales</taxon>
        <taxon>Thermodesulfobacteriaceae</taxon>
        <taxon>Thermosulfurimonas</taxon>
    </lineage>
</organism>
<dbReference type="SUPFAM" id="SSF48498">
    <property type="entry name" value="Tetracyclin repressor-like, C-terminal domain"/>
    <property type="match status" value="1"/>
</dbReference>
<evidence type="ECO:0000259" key="5">
    <source>
        <dbReference type="PROSITE" id="PS50977"/>
    </source>
</evidence>
<reference evidence="6" key="1">
    <citation type="journal article" date="2020" name="mSystems">
        <title>Genome- and Community-Level Interaction Insights into Carbon Utilization and Element Cycling Functions of Hydrothermarchaeota in Hydrothermal Sediment.</title>
        <authorList>
            <person name="Zhou Z."/>
            <person name="Liu Y."/>
            <person name="Xu W."/>
            <person name="Pan J."/>
            <person name="Luo Z.H."/>
            <person name="Li M."/>
        </authorList>
    </citation>
    <scope>NUCLEOTIDE SEQUENCE [LARGE SCALE GENOMIC DNA]</scope>
    <source>
        <strain evidence="6">HyVt-483</strain>
    </source>
</reference>
<evidence type="ECO:0000256" key="1">
    <source>
        <dbReference type="ARBA" id="ARBA00023015"/>
    </source>
</evidence>
<dbReference type="GO" id="GO:0000976">
    <property type="term" value="F:transcription cis-regulatory region binding"/>
    <property type="evidence" value="ECO:0007669"/>
    <property type="project" value="TreeGrafter"/>
</dbReference>
<dbReference type="GO" id="GO:0003700">
    <property type="term" value="F:DNA-binding transcription factor activity"/>
    <property type="evidence" value="ECO:0007669"/>
    <property type="project" value="TreeGrafter"/>
</dbReference>